<keyword evidence="17" id="KW-1185">Reference proteome</keyword>
<comment type="catalytic activity">
    <reaction evidence="1">
        <text>Endotype eliminative cleavage of L-alpha-rhamnopyranosyl-(1-&gt;4)-alpha-D-galactopyranosyluronic acid bonds of rhamnogalacturonan I domains in ramified hairy regions of pectin leaving L-rhamnopyranose at the reducing end and 4-deoxy-4,5-unsaturated D-galactopyranosyluronic acid at the non-reducing end.</text>
        <dbReference type="EC" id="4.2.2.23"/>
    </reaction>
</comment>
<dbReference type="SUPFAM" id="SSF49452">
    <property type="entry name" value="Starch-binding domain-like"/>
    <property type="match status" value="1"/>
</dbReference>
<keyword evidence="6" id="KW-0732">Signal</keyword>
<dbReference type="InterPro" id="IPR029411">
    <property type="entry name" value="RG-lyase_III"/>
</dbReference>
<feature type="domain" description="Rhamnogalacturonan lyase" evidence="15">
    <location>
        <begin position="388"/>
        <end position="461"/>
    </location>
</feature>
<evidence type="ECO:0000256" key="8">
    <source>
        <dbReference type="ARBA" id="ARBA00023239"/>
    </source>
</evidence>
<evidence type="ECO:0000256" key="4">
    <source>
        <dbReference type="ARBA" id="ARBA00012437"/>
    </source>
</evidence>
<dbReference type="InterPro" id="IPR008979">
    <property type="entry name" value="Galactose-bd-like_sf"/>
</dbReference>
<protein>
    <recommendedName>
        <fullName evidence="4">rhamnogalacturonan endolyase</fullName>
        <ecNumber evidence="4">4.2.2.23</ecNumber>
    </recommendedName>
</protein>
<dbReference type="GO" id="GO:0030246">
    <property type="term" value="F:carbohydrate binding"/>
    <property type="evidence" value="ECO:0007669"/>
    <property type="project" value="InterPro"/>
</dbReference>
<keyword evidence="7" id="KW-1015">Disulfide bond</keyword>
<keyword evidence="12" id="KW-0812">Transmembrane</keyword>
<dbReference type="InterPro" id="IPR014718">
    <property type="entry name" value="GH-type_carb-bd"/>
</dbReference>
<dbReference type="AlphaFoldDB" id="A0A9P6I4X4"/>
<dbReference type="InterPro" id="IPR016590">
    <property type="entry name" value="Rhamnogalacturonase_B"/>
</dbReference>
<dbReference type="Proteomes" id="UP000781932">
    <property type="component" value="Unassembled WGS sequence"/>
</dbReference>
<dbReference type="Gene3D" id="2.60.40.1120">
    <property type="entry name" value="Carboxypeptidase-like, regulatory domain"/>
    <property type="match status" value="1"/>
</dbReference>
<reference evidence="16" key="2">
    <citation type="submission" date="2020-11" db="EMBL/GenBank/DDBJ databases">
        <title>Whole genome sequencing of Colletotrichum sp.</title>
        <authorList>
            <person name="Li H."/>
        </authorList>
    </citation>
    <scope>NUCLEOTIDE SEQUENCE</scope>
    <source>
        <strain evidence="16">CkLH20</strain>
    </source>
</reference>
<comment type="caution">
    <text evidence="16">The sequence shown here is derived from an EMBL/GenBank/DDBJ whole genome shotgun (WGS) entry which is preliminary data.</text>
</comment>
<evidence type="ECO:0000256" key="1">
    <source>
        <dbReference type="ARBA" id="ARBA00001324"/>
    </source>
</evidence>
<keyword evidence="12" id="KW-1133">Transmembrane helix</keyword>
<evidence type="ECO:0000256" key="2">
    <source>
        <dbReference type="ARBA" id="ARBA00004613"/>
    </source>
</evidence>
<dbReference type="CDD" id="cd10317">
    <property type="entry name" value="RGL4_C"/>
    <property type="match status" value="1"/>
</dbReference>
<dbReference type="InterPro" id="IPR013784">
    <property type="entry name" value="Carb-bd-like_fold"/>
</dbReference>
<dbReference type="GeneID" id="62162608"/>
<dbReference type="OrthoDB" id="114708at2759"/>
<keyword evidence="9" id="KW-0119">Carbohydrate metabolism</keyword>
<dbReference type="SUPFAM" id="SSF49785">
    <property type="entry name" value="Galactose-binding domain-like"/>
    <property type="match status" value="1"/>
</dbReference>
<dbReference type="Gene3D" id="2.60.120.260">
    <property type="entry name" value="Galactose-binding domain-like"/>
    <property type="match status" value="1"/>
</dbReference>
<keyword evidence="11" id="KW-0624">Polysaccharide degradation</keyword>
<comment type="subcellular location">
    <subcellularLocation>
        <location evidence="2">Secreted</location>
    </subcellularLocation>
</comment>
<dbReference type="Pfam" id="PF14683">
    <property type="entry name" value="CBM-like"/>
    <property type="match status" value="1"/>
</dbReference>
<evidence type="ECO:0000256" key="11">
    <source>
        <dbReference type="ARBA" id="ARBA00023326"/>
    </source>
</evidence>
<keyword evidence="12" id="KW-0472">Membrane</keyword>
<evidence type="ECO:0000259" key="15">
    <source>
        <dbReference type="Pfam" id="PF14686"/>
    </source>
</evidence>
<dbReference type="Pfam" id="PF14686">
    <property type="entry name" value="fn3_3"/>
    <property type="match status" value="1"/>
</dbReference>
<keyword evidence="8" id="KW-0456">Lyase</keyword>
<evidence type="ECO:0000256" key="7">
    <source>
        <dbReference type="ARBA" id="ARBA00023157"/>
    </source>
</evidence>
<evidence type="ECO:0000313" key="16">
    <source>
        <dbReference type="EMBL" id="KAF9875885.1"/>
    </source>
</evidence>
<reference evidence="16" key="1">
    <citation type="submission" date="2020-03" db="EMBL/GenBank/DDBJ databases">
        <authorList>
            <person name="He L."/>
        </authorList>
    </citation>
    <scope>NUCLEOTIDE SEQUENCE</scope>
    <source>
        <strain evidence="16">CkLH20</strain>
    </source>
</reference>
<dbReference type="GO" id="GO:0045490">
    <property type="term" value="P:pectin catabolic process"/>
    <property type="evidence" value="ECO:0007669"/>
    <property type="project" value="TreeGrafter"/>
</dbReference>
<evidence type="ECO:0000256" key="6">
    <source>
        <dbReference type="ARBA" id="ARBA00022729"/>
    </source>
</evidence>
<feature type="domain" description="Rhamnogalacturonase B N-terminal" evidence="13">
    <location>
        <begin position="127"/>
        <end position="381"/>
    </location>
</feature>
<dbReference type="Pfam" id="PF09284">
    <property type="entry name" value="RhgB_N"/>
    <property type="match status" value="1"/>
</dbReference>
<accession>A0A9P6I4X4</accession>
<evidence type="ECO:0000313" key="17">
    <source>
        <dbReference type="Proteomes" id="UP000781932"/>
    </source>
</evidence>
<proteinExistence type="inferred from homology"/>
<dbReference type="Gene3D" id="2.70.98.10">
    <property type="match status" value="1"/>
</dbReference>
<organism evidence="16 17">
    <name type="scientific">Colletotrichum karsti</name>
    <dbReference type="NCBI Taxonomy" id="1095194"/>
    <lineage>
        <taxon>Eukaryota</taxon>
        <taxon>Fungi</taxon>
        <taxon>Dikarya</taxon>
        <taxon>Ascomycota</taxon>
        <taxon>Pezizomycotina</taxon>
        <taxon>Sordariomycetes</taxon>
        <taxon>Hypocreomycetidae</taxon>
        <taxon>Glomerellales</taxon>
        <taxon>Glomerellaceae</taxon>
        <taxon>Colletotrichum</taxon>
        <taxon>Colletotrichum boninense species complex</taxon>
    </lineage>
</organism>
<dbReference type="PANTHER" id="PTHR36574">
    <property type="entry name" value="RHAMNOGALACTURONATE LYASE-RELATED"/>
    <property type="match status" value="1"/>
</dbReference>
<dbReference type="InterPro" id="IPR011013">
    <property type="entry name" value="Gal_mutarotase_sf_dom"/>
</dbReference>
<dbReference type="CDD" id="cd10316">
    <property type="entry name" value="RGL4_M"/>
    <property type="match status" value="1"/>
</dbReference>
<comment type="similarity">
    <text evidence="3">Belongs to the polysaccharide lyase 4 family.</text>
</comment>
<evidence type="ECO:0000256" key="5">
    <source>
        <dbReference type="ARBA" id="ARBA00022525"/>
    </source>
</evidence>
<evidence type="ECO:0000256" key="9">
    <source>
        <dbReference type="ARBA" id="ARBA00023277"/>
    </source>
</evidence>
<dbReference type="InterPro" id="IPR029413">
    <property type="entry name" value="RG-lyase_II"/>
</dbReference>
<evidence type="ECO:0000256" key="3">
    <source>
        <dbReference type="ARBA" id="ARBA00010418"/>
    </source>
</evidence>
<keyword evidence="5" id="KW-0964">Secreted</keyword>
<keyword evidence="10" id="KW-0961">Cell wall biogenesis/degradation</keyword>
<sequence>MADKGSFSTHHTISVYTATPNLFHHSQQALHQMKKLKEGALGRDGIVFELGGGQGGADMWADRDSVGNADILEYRCATIPLSKIAPPQWIFFHFCSLGDDETIGTTMLLLSLFFSFFLLPSVVLAAFGWTDNGSEYVIDSGSDLVIKVTKCCGDISSLNYKGVEYNGWGGKNSHVESGLGTSTVSIASYSNVIKVSVVHGTLKHWIFVRYGNNNVYLFTNKADDSVSAMRYIVRIKGGIFSHDSTESDFYDGGSSIIEAQDINVNGAGLTKSKHYQGSNYGRTIDYDYVGRKKSGVGLYMIRSNHEKASGGPFFRSLLRRADPTGEDLYDIYYYNMGHTDPMRTGLQGPSVLSFTNGEDPNSNLFARKADWSWFDDKGIDGWVPASGRGYASGVGLSNMKSGKTYVVGLSNSNAQYWGTAGAGGAWSITKVIPGTYTLTVYKDELEVATSSVTIAAGKGTAVNTITCVDPQDDATIWRIGEWDGTPKGFLNFEDTPLKPTYMHPSDTRISTWNAGNFIIGTHSNNRFPGYMWKEVNSGYLIYFKLTAEQLKTGHTVRIGLTEAYIGGRPSINVNAWASALPAATTQASTRSLTVGTYRGNNVKLTYAVPQTAWIQSTSEWQILTLNIISGSSGAKFLSPGVSFDVVELLA</sequence>
<evidence type="ECO:0000259" key="13">
    <source>
        <dbReference type="Pfam" id="PF09284"/>
    </source>
</evidence>
<dbReference type="EC" id="4.2.2.23" evidence="4"/>
<dbReference type="PANTHER" id="PTHR36574:SF1">
    <property type="entry name" value="RHAMNOGALACTURONATE LYASE-RELATED"/>
    <property type="match status" value="1"/>
</dbReference>
<feature type="domain" description="Rhamnogalacturonan lyase" evidence="14">
    <location>
        <begin position="475"/>
        <end position="648"/>
    </location>
</feature>
<evidence type="ECO:0000256" key="10">
    <source>
        <dbReference type="ARBA" id="ARBA00023316"/>
    </source>
</evidence>
<evidence type="ECO:0000256" key="12">
    <source>
        <dbReference type="SAM" id="Phobius"/>
    </source>
</evidence>
<evidence type="ECO:0000259" key="14">
    <source>
        <dbReference type="Pfam" id="PF14683"/>
    </source>
</evidence>
<dbReference type="SUPFAM" id="SSF74650">
    <property type="entry name" value="Galactose mutarotase-like"/>
    <property type="match status" value="1"/>
</dbReference>
<feature type="transmembrane region" description="Helical" evidence="12">
    <location>
        <begin position="107"/>
        <end position="129"/>
    </location>
</feature>
<dbReference type="RefSeq" id="XP_038745346.1">
    <property type="nucleotide sequence ID" value="XM_038889534.1"/>
</dbReference>
<dbReference type="InterPro" id="IPR015364">
    <property type="entry name" value="RhgB_N"/>
</dbReference>
<dbReference type="EMBL" id="JAATWM020000020">
    <property type="protein sequence ID" value="KAF9875885.1"/>
    <property type="molecule type" value="Genomic_DNA"/>
</dbReference>
<dbReference type="GO" id="GO:0071555">
    <property type="term" value="P:cell wall organization"/>
    <property type="evidence" value="ECO:0007669"/>
    <property type="project" value="UniProtKB-KW"/>
</dbReference>
<gene>
    <name evidence="16" type="ORF">CkaCkLH20_06817</name>
</gene>
<dbReference type="GO" id="GO:0102210">
    <property type="term" value="F:rhamnogalacturonan endolyase activity"/>
    <property type="evidence" value="ECO:0007669"/>
    <property type="project" value="UniProtKB-EC"/>
</dbReference>
<name>A0A9P6I4X4_9PEZI</name>
<dbReference type="GO" id="GO:0005576">
    <property type="term" value="C:extracellular region"/>
    <property type="evidence" value="ECO:0007669"/>
    <property type="project" value="UniProtKB-SubCell"/>
</dbReference>